<dbReference type="InterPro" id="IPR011990">
    <property type="entry name" value="TPR-like_helical_dom_sf"/>
</dbReference>
<dbReference type="SUPFAM" id="SSF81901">
    <property type="entry name" value="HCP-like"/>
    <property type="match status" value="1"/>
</dbReference>
<keyword evidence="4" id="KW-1185">Reference proteome</keyword>
<dbReference type="RefSeq" id="WP_273642652.1">
    <property type="nucleotide sequence ID" value="NZ_JAQQXP010000003.1"/>
</dbReference>
<organism evidence="3 4">
    <name type="scientific">Alteromonas gilva</name>
    <dbReference type="NCBI Taxonomy" id="2987522"/>
    <lineage>
        <taxon>Bacteria</taxon>
        <taxon>Pseudomonadati</taxon>
        <taxon>Pseudomonadota</taxon>
        <taxon>Gammaproteobacteria</taxon>
        <taxon>Alteromonadales</taxon>
        <taxon>Alteromonadaceae</taxon>
        <taxon>Alteromonas/Salinimonas group</taxon>
        <taxon>Alteromonas</taxon>
    </lineage>
</organism>
<evidence type="ECO:0000313" key="3">
    <source>
        <dbReference type="EMBL" id="MDC8832795.1"/>
    </source>
</evidence>
<dbReference type="Pfam" id="PF13432">
    <property type="entry name" value="TPR_16"/>
    <property type="match status" value="1"/>
</dbReference>
<reference evidence="3 4" key="1">
    <citation type="submission" date="2022-10" db="EMBL/GenBank/DDBJ databases">
        <title>Alteromonas sp. chi3 Genome sequencing.</title>
        <authorList>
            <person name="Park S."/>
        </authorList>
    </citation>
    <scope>NUCLEOTIDE SEQUENCE [LARGE SCALE GENOMIC DNA]</scope>
    <source>
        <strain evidence="4">chi3</strain>
    </source>
</reference>
<evidence type="ECO:0000313" key="4">
    <source>
        <dbReference type="Proteomes" id="UP001218788"/>
    </source>
</evidence>
<proteinExistence type="predicted"/>
<comment type="caution">
    <text evidence="3">The sequence shown here is derived from an EMBL/GenBank/DDBJ whole genome shotgun (WGS) entry which is preliminary data.</text>
</comment>
<feature type="signal peptide" evidence="2">
    <location>
        <begin position="1"/>
        <end position="21"/>
    </location>
</feature>
<dbReference type="PANTHER" id="PTHR12558:SF13">
    <property type="entry name" value="CELL DIVISION CYCLE PROTEIN 27 HOMOLOG"/>
    <property type="match status" value="1"/>
</dbReference>
<dbReference type="EMBL" id="JAQQXP010000003">
    <property type="protein sequence ID" value="MDC8832795.1"/>
    <property type="molecule type" value="Genomic_DNA"/>
</dbReference>
<dbReference type="Proteomes" id="UP001218788">
    <property type="component" value="Unassembled WGS sequence"/>
</dbReference>
<evidence type="ECO:0000256" key="1">
    <source>
        <dbReference type="PROSITE-ProRule" id="PRU00339"/>
    </source>
</evidence>
<keyword evidence="1" id="KW-0802">TPR repeat</keyword>
<feature type="repeat" description="TPR" evidence="1">
    <location>
        <begin position="193"/>
        <end position="226"/>
    </location>
</feature>
<gene>
    <name evidence="3" type="primary">prsT</name>
    <name evidence="3" type="ORF">OIK42_18745</name>
</gene>
<dbReference type="Pfam" id="PF14559">
    <property type="entry name" value="TPR_19"/>
    <property type="match status" value="3"/>
</dbReference>
<evidence type="ECO:0000256" key="2">
    <source>
        <dbReference type="SAM" id="SignalP"/>
    </source>
</evidence>
<dbReference type="InterPro" id="IPR019734">
    <property type="entry name" value="TPR_rpt"/>
</dbReference>
<dbReference type="PANTHER" id="PTHR12558">
    <property type="entry name" value="CELL DIVISION CYCLE 16,23,27"/>
    <property type="match status" value="1"/>
</dbReference>
<dbReference type="NCBIfam" id="TIGR02917">
    <property type="entry name" value="PEP_TPR_lipo"/>
    <property type="match status" value="1"/>
</dbReference>
<dbReference type="SUPFAM" id="SSF48452">
    <property type="entry name" value="TPR-like"/>
    <property type="match status" value="3"/>
</dbReference>
<dbReference type="PROSITE" id="PS50005">
    <property type="entry name" value="TPR"/>
    <property type="match status" value="3"/>
</dbReference>
<keyword evidence="2" id="KW-0732">Signal</keyword>
<name>A0ABT5L6X2_9ALTE</name>
<dbReference type="InterPro" id="IPR014266">
    <property type="entry name" value="PEP-CTERM_TPR_PrsT"/>
</dbReference>
<feature type="chain" id="PRO_5046547912" evidence="2">
    <location>
        <begin position="22"/>
        <end position="929"/>
    </location>
</feature>
<feature type="repeat" description="TPR" evidence="1">
    <location>
        <begin position="227"/>
        <end position="260"/>
    </location>
</feature>
<dbReference type="Gene3D" id="1.25.40.10">
    <property type="entry name" value="Tetratricopeptide repeat domain"/>
    <property type="match status" value="5"/>
</dbReference>
<feature type="repeat" description="TPR" evidence="1">
    <location>
        <begin position="711"/>
        <end position="744"/>
    </location>
</feature>
<sequence length="929" mass="105103">MRLTLALLVLLCLPVCTLSFASSEDDYEKALSAYNQAAYDDAFIHLKNSLKQDPDNLAAKILMGKILLINGYLNAAESEFYEALDQGADFNLVAEALGNALLFQNKYERVINFNGTEQLVNEHKLKWLQIRATACTRLGRLECANSAYRQSLDIDPTYIPAYNGLASVALSQEDFDAVQSYLDKALSFNGESPVTWRLKGELSHARNDYDNAIDYLQKALRLDPNDPVTLRKLADIYLKSNDFDSARAFVDEIIQKTPNDPLAILLSSWLESKDKKQLISNSRLEQLNEIMASLSPEIIADQPVLLYISGLTAFFHGNTEQAGRDFSRYLISNPNDTQAIVLLARTYLMTQRNRQALILLEKHEKNLLDDIESALLLGDLYLKQNKTFKAQRLSDELSERFPEDPRVSLYKIRLMALRGNMEQAIAILDSSYADNNQNVPFLLTYSLLKLREGSLDDALKSAEAILALYPDDPDFINLKAGILIRLKEYDEALDLIMFALAKKPDLFAAKFNKAAILSRQQEFEASNIVIEELLELSPNHPQSLLLKAHNMVKQGNVENAISLYNDILVLDAGFTYARLELAKLHQSESDFDRAIYHVDRLLVDDFDNADYLLLKTTLLIQKRNNVEARKTLAIVEHFTKESVSLLLQQSELQRAVNDLPGALKSLDTALELAPNSQRLALEKIKLLIETNELTTAKQLLDNMRNNNGENANYWLVMALYHKRQDDTQGATASLQQALNIDPDFYQALVLLYDFALRGNNDEAFTSQSEKILKSSPQNVLAKNLLAQFYFIQGNFDKATALYKSLLLEEKLFNKPIVLNKLAVMSLEQDLQQAKEYITQAYELDSSAPEILDTYGWVLVQQGQLEDGLGILRRAFARDSKNPETRYHIGYTLAKLNRNNEAIDELQKAVSVERPFYSRNKAQSLLDSLL</sequence>
<accession>A0ABT5L6X2</accession>
<protein>
    <submittedName>
        <fullName evidence="3">PEP-CTERM system TPR-repeat protein PrsT</fullName>
    </submittedName>
</protein>
<dbReference type="SMART" id="SM00028">
    <property type="entry name" value="TPR"/>
    <property type="match status" value="14"/>
</dbReference>